<dbReference type="AlphaFoldDB" id="A0A4D9F8E6"/>
<evidence type="ECO:0000313" key="3">
    <source>
        <dbReference type="Proteomes" id="UP000297703"/>
    </source>
</evidence>
<gene>
    <name evidence="2" type="ORF">DR999_PMT02261</name>
</gene>
<accession>A0A4D9F8E6</accession>
<keyword evidence="1" id="KW-1133">Transmembrane helix</keyword>
<proteinExistence type="predicted"/>
<keyword evidence="1" id="KW-0812">Transmembrane</keyword>
<evidence type="ECO:0000256" key="1">
    <source>
        <dbReference type="SAM" id="Phobius"/>
    </source>
</evidence>
<name>A0A4D9F8E6_9SAUR</name>
<keyword evidence="1" id="KW-0472">Membrane</keyword>
<sequence>MITQQAFGRFPQGDFHIVIITGLFGWLIFSLSLVYVSFFLQEKPGLHTQIRYESCASDVLSCCNKETACSPIQILAFWLLHCIPSGLKKKVGCAVKGVCRGTLASNAVRPLS</sequence>
<comment type="caution">
    <text evidence="2">The sequence shown here is derived from an EMBL/GenBank/DDBJ whole genome shotgun (WGS) entry which is preliminary data.</text>
</comment>
<reference evidence="2 3" key="1">
    <citation type="submission" date="2019-04" db="EMBL/GenBank/DDBJ databases">
        <title>Draft genome of the big-headed turtle Platysternon megacephalum.</title>
        <authorList>
            <person name="Gong S."/>
        </authorList>
    </citation>
    <scope>NUCLEOTIDE SEQUENCE [LARGE SCALE GENOMIC DNA]</scope>
    <source>
        <strain evidence="2">DO16091913</strain>
        <tissue evidence="2">Muscle</tissue>
    </source>
</reference>
<feature type="transmembrane region" description="Helical" evidence="1">
    <location>
        <begin position="15"/>
        <end position="40"/>
    </location>
</feature>
<keyword evidence="2" id="KW-0675">Receptor</keyword>
<protein>
    <submittedName>
        <fullName evidence="2">Peripheral-type benzodiazepine receptor-associated protein 1-like</fullName>
    </submittedName>
</protein>
<evidence type="ECO:0000313" key="2">
    <source>
        <dbReference type="EMBL" id="TFK14220.1"/>
    </source>
</evidence>
<reference evidence="2 3" key="2">
    <citation type="submission" date="2019-04" db="EMBL/GenBank/DDBJ databases">
        <title>The genome sequence of big-headed turtle.</title>
        <authorList>
            <person name="Gong S."/>
        </authorList>
    </citation>
    <scope>NUCLEOTIDE SEQUENCE [LARGE SCALE GENOMIC DNA]</scope>
    <source>
        <strain evidence="2">DO16091913</strain>
        <tissue evidence="2">Muscle</tissue>
    </source>
</reference>
<organism evidence="2 3">
    <name type="scientific">Platysternon megacephalum</name>
    <name type="common">big-headed turtle</name>
    <dbReference type="NCBI Taxonomy" id="55544"/>
    <lineage>
        <taxon>Eukaryota</taxon>
        <taxon>Metazoa</taxon>
        <taxon>Chordata</taxon>
        <taxon>Craniata</taxon>
        <taxon>Vertebrata</taxon>
        <taxon>Euteleostomi</taxon>
        <taxon>Archelosauria</taxon>
        <taxon>Testudinata</taxon>
        <taxon>Testudines</taxon>
        <taxon>Cryptodira</taxon>
        <taxon>Durocryptodira</taxon>
        <taxon>Testudinoidea</taxon>
        <taxon>Platysternidae</taxon>
        <taxon>Platysternon</taxon>
    </lineage>
</organism>
<keyword evidence="3" id="KW-1185">Reference proteome</keyword>
<dbReference type="Proteomes" id="UP000297703">
    <property type="component" value="Unassembled WGS sequence"/>
</dbReference>
<dbReference type="EMBL" id="QXTE01000012">
    <property type="protein sequence ID" value="TFK14220.1"/>
    <property type="molecule type" value="Genomic_DNA"/>
</dbReference>